<dbReference type="Pfam" id="PF03755">
    <property type="entry name" value="YicC-like_N"/>
    <property type="match status" value="1"/>
</dbReference>
<gene>
    <name evidence="9" type="ORF">GCM10008967_22440</name>
</gene>
<sequence length="292" mass="34148">MIMSMTGYGRSKKESGPYQVSVELKAVNHRFCEVSLRIPRSFIYIEDKIKKKVQSYIRRGRVEGYLNVEGEGLTTRSLQVDWELLDQYVTAIKQVKQRYSLQDEMTLPNVIQREDFFQIVEKEEENLVELEQLILDSFEEAVKNLANMRQLEGQELKKDLLKYIDQIQGKVNNLEKSAPLVTEQYKERLEKRLYDFQSGQLDENRLLTEVAIFADKADISEELTRLTSHCTQFLQSLESNEPVGRKLDFIIQEMNREINTIGSKANDKQIAQDVVELKTILEKMREQVQNIE</sequence>
<name>A0ABN0WB22_9BACI</name>
<evidence type="ECO:0000256" key="4">
    <source>
        <dbReference type="ARBA" id="ARBA00022801"/>
    </source>
</evidence>
<feature type="domain" description="Endoribonuclease YicC-like N-terminal" evidence="7">
    <location>
        <begin position="2"/>
        <end position="158"/>
    </location>
</feature>
<keyword evidence="4" id="KW-0378">Hydrolase</keyword>
<comment type="caution">
    <text evidence="9">The sequence shown here is derived from an EMBL/GenBank/DDBJ whole genome shotgun (WGS) entry which is preliminary data.</text>
</comment>
<evidence type="ECO:0000259" key="8">
    <source>
        <dbReference type="Pfam" id="PF08340"/>
    </source>
</evidence>
<keyword evidence="3" id="KW-0255">Endonuclease</keyword>
<evidence type="ECO:0000256" key="1">
    <source>
        <dbReference type="ARBA" id="ARBA00001968"/>
    </source>
</evidence>
<evidence type="ECO:0000256" key="5">
    <source>
        <dbReference type="ARBA" id="ARBA00035648"/>
    </source>
</evidence>
<evidence type="ECO:0000313" key="10">
    <source>
        <dbReference type="Proteomes" id="UP001500782"/>
    </source>
</evidence>
<evidence type="ECO:0000256" key="2">
    <source>
        <dbReference type="ARBA" id="ARBA00022722"/>
    </source>
</evidence>
<proteinExistence type="inferred from homology"/>
<evidence type="ECO:0000259" key="7">
    <source>
        <dbReference type="Pfam" id="PF03755"/>
    </source>
</evidence>
<feature type="domain" description="Endoribonuclease YicC-like C-terminal" evidence="8">
    <location>
        <begin position="175"/>
        <end position="292"/>
    </location>
</feature>
<comment type="similarity">
    <text evidence="5">Belongs to the YicC/YloC family.</text>
</comment>
<dbReference type="InterPro" id="IPR005229">
    <property type="entry name" value="YicC/YloC-like"/>
</dbReference>
<dbReference type="PANTHER" id="PTHR30636:SF3">
    <property type="entry name" value="UPF0701 PROTEIN YICC"/>
    <property type="match status" value="1"/>
</dbReference>
<evidence type="ECO:0000313" key="9">
    <source>
        <dbReference type="EMBL" id="GAA0331366.1"/>
    </source>
</evidence>
<organism evidence="9 10">
    <name type="scientific">Bacillus carboniphilus</name>
    <dbReference type="NCBI Taxonomy" id="86663"/>
    <lineage>
        <taxon>Bacteria</taxon>
        <taxon>Bacillati</taxon>
        <taxon>Bacillota</taxon>
        <taxon>Bacilli</taxon>
        <taxon>Bacillales</taxon>
        <taxon>Bacillaceae</taxon>
        <taxon>Bacillus</taxon>
    </lineage>
</organism>
<keyword evidence="2" id="KW-0540">Nuclease</keyword>
<comment type="cofactor">
    <cofactor evidence="1">
        <name>a divalent metal cation</name>
        <dbReference type="ChEBI" id="CHEBI:60240"/>
    </cofactor>
</comment>
<dbReference type="Pfam" id="PF08340">
    <property type="entry name" value="YicC-like_C"/>
    <property type="match status" value="1"/>
</dbReference>
<keyword evidence="6" id="KW-0175">Coiled coil</keyword>
<evidence type="ECO:0000256" key="6">
    <source>
        <dbReference type="SAM" id="Coils"/>
    </source>
</evidence>
<evidence type="ECO:0000256" key="3">
    <source>
        <dbReference type="ARBA" id="ARBA00022759"/>
    </source>
</evidence>
<reference evidence="9 10" key="1">
    <citation type="journal article" date="2019" name="Int. J. Syst. Evol. Microbiol.">
        <title>The Global Catalogue of Microorganisms (GCM) 10K type strain sequencing project: providing services to taxonomists for standard genome sequencing and annotation.</title>
        <authorList>
            <consortium name="The Broad Institute Genomics Platform"/>
            <consortium name="The Broad Institute Genome Sequencing Center for Infectious Disease"/>
            <person name="Wu L."/>
            <person name="Ma J."/>
        </authorList>
    </citation>
    <scope>NUCLEOTIDE SEQUENCE [LARGE SCALE GENOMIC DNA]</scope>
    <source>
        <strain evidence="9 10">JCM 9731</strain>
    </source>
</reference>
<protein>
    <submittedName>
        <fullName evidence="9">YicC family protein</fullName>
    </submittedName>
</protein>
<dbReference type="InterPro" id="IPR013551">
    <property type="entry name" value="YicC-like_C"/>
</dbReference>
<feature type="coiled-coil region" evidence="6">
    <location>
        <begin position="113"/>
        <end position="140"/>
    </location>
</feature>
<dbReference type="Proteomes" id="UP001500782">
    <property type="component" value="Unassembled WGS sequence"/>
</dbReference>
<keyword evidence="10" id="KW-1185">Reference proteome</keyword>
<accession>A0ABN0WB22</accession>
<dbReference type="InterPro" id="IPR013527">
    <property type="entry name" value="YicC-like_N"/>
</dbReference>
<dbReference type="NCBIfam" id="TIGR00255">
    <property type="entry name" value="YicC/YloC family endoribonuclease"/>
    <property type="match status" value="1"/>
</dbReference>
<dbReference type="RefSeq" id="WP_425541824.1">
    <property type="nucleotide sequence ID" value="NZ_BAAADJ010000022.1"/>
</dbReference>
<dbReference type="PANTHER" id="PTHR30636">
    <property type="entry name" value="UPF0701 PROTEIN YICC"/>
    <property type="match status" value="1"/>
</dbReference>
<dbReference type="EMBL" id="BAAADJ010000022">
    <property type="protein sequence ID" value="GAA0331366.1"/>
    <property type="molecule type" value="Genomic_DNA"/>
</dbReference>